<dbReference type="AlphaFoldDB" id="A0A382M3Y5"/>
<gene>
    <name evidence="2" type="ORF">METZ01_LOCUS296588</name>
</gene>
<keyword evidence="1" id="KW-1133">Transmembrane helix</keyword>
<proteinExistence type="predicted"/>
<protein>
    <submittedName>
        <fullName evidence="2">Uncharacterized protein</fullName>
    </submittedName>
</protein>
<keyword evidence="1" id="KW-0812">Transmembrane</keyword>
<organism evidence="2">
    <name type="scientific">marine metagenome</name>
    <dbReference type="NCBI Taxonomy" id="408172"/>
    <lineage>
        <taxon>unclassified sequences</taxon>
        <taxon>metagenomes</taxon>
        <taxon>ecological metagenomes</taxon>
    </lineage>
</organism>
<name>A0A382M3Y5_9ZZZZ</name>
<sequence length="165" mass="17884">MITTIKEKPFIGLVITLVIGLAIGLILSFTLISSNDGASNSIGSIFLLATGSAETGSAGYTRSGIQAWEQTLPLTLNEARNLRWKKEVSCVSGVGYYSRKNAAKSAAAESYSLIFDSKDKVIGIYFYSENQQGYPWQQVQSAGPFPYPHWGLHIFFQDSTNACGG</sequence>
<accession>A0A382M3Y5</accession>
<dbReference type="EMBL" id="UINC01091172">
    <property type="protein sequence ID" value="SVC43734.1"/>
    <property type="molecule type" value="Genomic_DNA"/>
</dbReference>
<feature type="transmembrane region" description="Helical" evidence="1">
    <location>
        <begin position="12"/>
        <end position="32"/>
    </location>
</feature>
<keyword evidence="1" id="KW-0472">Membrane</keyword>
<reference evidence="2" key="1">
    <citation type="submission" date="2018-05" db="EMBL/GenBank/DDBJ databases">
        <authorList>
            <person name="Lanie J.A."/>
            <person name="Ng W.-L."/>
            <person name="Kazmierczak K.M."/>
            <person name="Andrzejewski T.M."/>
            <person name="Davidsen T.M."/>
            <person name="Wayne K.J."/>
            <person name="Tettelin H."/>
            <person name="Glass J.I."/>
            <person name="Rusch D."/>
            <person name="Podicherti R."/>
            <person name="Tsui H.-C.T."/>
            <person name="Winkler M.E."/>
        </authorList>
    </citation>
    <scope>NUCLEOTIDE SEQUENCE</scope>
</reference>
<evidence type="ECO:0000313" key="2">
    <source>
        <dbReference type="EMBL" id="SVC43734.1"/>
    </source>
</evidence>
<evidence type="ECO:0000256" key="1">
    <source>
        <dbReference type="SAM" id="Phobius"/>
    </source>
</evidence>